<dbReference type="RefSeq" id="WP_198842484.1">
    <property type="nucleotide sequence ID" value="NZ_JAEHFJ010000009.1"/>
</dbReference>
<feature type="transmembrane region" description="Helical" evidence="1">
    <location>
        <begin position="107"/>
        <end position="133"/>
    </location>
</feature>
<gene>
    <name evidence="2" type="ORF">JBL43_16405</name>
</gene>
<sequence length="252" mass="29125">MTYGYIGLILFCINVFSILSWVFMYSSSKDLYAITTSGKQYTATVISFTEEQRYDSEDNRYYTMYQPTVEFTTEAGNVIAKELDFSTSGLEVGDTYKVNYNEANDKVITLGFTMIMKLVGSFIFCFIFTLLLVGVIKFSLGHSMEGYKAFASKIGFQFFIPFLMIGFNLLLIYAIFYGNEVPLFVTGLLIFFSVMLGLGTLGYLKMIFTQGEPKMKQVGPNKWVGDWESKEAEEKYYQERYKKEQRRKNKRR</sequence>
<protein>
    <submittedName>
        <fullName evidence="2">DUF3592 domain-containing protein</fullName>
    </submittedName>
</protein>
<evidence type="ECO:0000313" key="2">
    <source>
        <dbReference type="EMBL" id="MBJ2175837.1"/>
    </source>
</evidence>
<reference evidence="2 3" key="1">
    <citation type="submission" date="2020-12" db="EMBL/GenBank/DDBJ databases">
        <title>Aureibaculum luteum sp. nov. and Aureibaculum flavum sp. nov., novel members of the family Flavobacteriaceae isolated from Antarctic intertidal sediments.</title>
        <authorList>
            <person name="He X."/>
            <person name="Zhang X."/>
        </authorList>
    </citation>
    <scope>NUCLEOTIDE SEQUENCE [LARGE SCALE GENOMIC DNA]</scope>
    <source>
        <strain evidence="2 3">A20</strain>
    </source>
</reference>
<keyword evidence="1" id="KW-0812">Transmembrane</keyword>
<accession>A0ABS0WV45</accession>
<proteinExistence type="predicted"/>
<name>A0ABS0WV45_9FLAO</name>
<feature type="transmembrane region" description="Helical" evidence="1">
    <location>
        <begin position="154"/>
        <end position="177"/>
    </location>
</feature>
<keyword evidence="1" id="KW-0472">Membrane</keyword>
<feature type="transmembrane region" description="Helical" evidence="1">
    <location>
        <begin position="183"/>
        <end position="204"/>
    </location>
</feature>
<dbReference type="Proteomes" id="UP000623301">
    <property type="component" value="Unassembled WGS sequence"/>
</dbReference>
<comment type="caution">
    <text evidence="2">The sequence shown here is derived from an EMBL/GenBank/DDBJ whole genome shotgun (WGS) entry which is preliminary data.</text>
</comment>
<evidence type="ECO:0000313" key="3">
    <source>
        <dbReference type="Proteomes" id="UP000623301"/>
    </source>
</evidence>
<evidence type="ECO:0000256" key="1">
    <source>
        <dbReference type="SAM" id="Phobius"/>
    </source>
</evidence>
<keyword evidence="3" id="KW-1185">Reference proteome</keyword>
<keyword evidence="1" id="KW-1133">Transmembrane helix</keyword>
<dbReference type="EMBL" id="JAEHFJ010000009">
    <property type="protein sequence ID" value="MBJ2175837.1"/>
    <property type="molecule type" value="Genomic_DNA"/>
</dbReference>
<feature type="transmembrane region" description="Helical" evidence="1">
    <location>
        <begin position="5"/>
        <end position="24"/>
    </location>
</feature>
<organism evidence="2 3">
    <name type="scientific">Aureibaculum flavum</name>
    <dbReference type="NCBI Taxonomy" id="2795986"/>
    <lineage>
        <taxon>Bacteria</taxon>
        <taxon>Pseudomonadati</taxon>
        <taxon>Bacteroidota</taxon>
        <taxon>Flavobacteriia</taxon>
        <taxon>Flavobacteriales</taxon>
        <taxon>Flavobacteriaceae</taxon>
        <taxon>Aureibaculum</taxon>
    </lineage>
</organism>